<proteinExistence type="predicted"/>
<organism evidence="1 2">
    <name type="scientific">Araneus ventricosus</name>
    <name type="common">Orbweaver spider</name>
    <name type="synonym">Epeira ventricosa</name>
    <dbReference type="NCBI Taxonomy" id="182803"/>
    <lineage>
        <taxon>Eukaryota</taxon>
        <taxon>Metazoa</taxon>
        <taxon>Ecdysozoa</taxon>
        <taxon>Arthropoda</taxon>
        <taxon>Chelicerata</taxon>
        <taxon>Arachnida</taxon>
        <taxon>Araneae</taxon>
        <taxon>Araneomorphae</taxon>
        <taxon>Entelegynae</taxon>
        <taxon>Araneoidea</taxon>
        <taxon>Araneidae</taxon>
        <taxon>Araneus</taxon>
    </lineage>
</organism>
<sequence>MDGHWCGAEVWRWGSRSGVVLVICRGCKCRGPSQNSPSVASIRDVNITKPNSLLATLFVSPIKFPVYFYLCKRCPPPGYPIPLVRDDQVAEPGLCDRGFKTRFYQR</sequence>
<comment type="caution">
    <text evidence="1">The sequence shown here is derived from an EMBL/GenBank/DDBJ whole genome shotgun (WGS) entry which is preliminary data.</text>
</comment>
<evidence type="ECO:0000313" key="1">
    <source>
        <dbReference type="EMBL" id="GBM27791.1"/>
    </source>
</evidence>
<dbReference type="Proteomes" id="UP000499080">
    <property type="component" value="Unassembled WGS sequence"/>
</dbReference>
<reference evidence="1 2" key="1">
    <citation type="journal article" date="2019" name="Sci. Rep.">
        <title>Orb-weaving spider Araneus ventricosus genome elucidates the spidroin gene catalogue.</title>
        <authorList>
            <person name="Kono N."/>
            <person name="Nakamura H."/>
            <person name="Ohtoshi R."/>
            <person name="Moran D.A.P."/>
            <person name="Shinohara A."/>
            <person name="Yoshida Y."/>
            <person name="Fujiwara M."/>
            <person name="Mori M."/>
            <person name="Tomita M."/>
            <person name="Arakawa K."/>
        </authorList>
    </citation>
    <scope>NUCLEOTIDE SEQUENCE [LARGE SCALE GENOMIC DNA]</scope>
</reference>
<accession>A0A4Y2EG45</accession>
<protein>
    <submittedName>
        <fullName evidence="1">Uncharacterized protein</fullName>
    </submittedName>
</protein>
<name>A0A4Y2EG45_ARAVE</name>
<gene>
    <name evidence="1" type="ORF">AVEN_269745_1</name>
</gene>
<keyword evidence="2" id="KW-1185">Reference proteome</keyword>
<dbReference type="AlphaFoldDB" id="A0A4Y2EG45"/>
<dbReference type="EMBL" id="BGPR01000594">
    <property type="protein sequence ID" value="GBM27791.1"/>
    <property type="molecule type" value="Genomic_DNA"/>
</dbReference>
<evidence type="ECO:0000313" key="2">
    <source>
        <dbReference type="Proteomes" id="UP000499080"/>
    </source>
</evidence>